<protein>
    <recommendedName>
        <fullName evidence="8">L,D-TPase catalytic domain-containing protein</fullName>
    </recommendedName>
</protein>
<dbReference type="AlphaFoldDB" id="A0A498R3X6"/>
<evidence type="ECO:0000256" key="2">
    <source>
        <dbReference type="ARBA" id="ARBA00022679"/>
    </source>
</evidence>
<dbReference type="GO" id="GO:0071555">
    <property type="term" value="P:cell wall organization"/>
    <property type="evidence" value="ECO:0007669"/>
    <property type="project" value="UniProtKB-UniRule"/>
</dbReference>
<evidence type="ECO:0000256" key="5">
    <source>
        <dbReference type="ARBA" id="ARBA00023316"/>
    </source>
</evidence>
<dbReference type="Gene3D" id="2.40.440.10">
    <property type="entry name" value="L,D-transpeptidase catalytic domain-like"/>
    <property type="match status" value="1"/>
</dbReference>
<dbReference type="InterPro" id="IPR038063">
    <property type="entry name" value="Transpep_catalytic_dom"/>
</dbReference>
<feature type="transmembrane region" description="Helical" evidence="7">
    <location>
        <begin position="6"/>
        <end position="23"/>
    </location>
</feature>
<evidence type="ECO:0000313" key="10">
    <source>
        <dbReference type="Proteomes" id="UP000277811"/>
    </source>
</evidence>
<reference evidence="9 10" key="1">
    <citation type="submission" date="2018-06" db="EMBL/GenBank/DDBJ databases">
        <authorList>
            <person name="Strepis N."/>
        </authorList>
    </citation>
    <scope>NUCLEOTIDE SEQUENCE [LARGE SCALE GENOMIC DNA]</scope>
    <source>
        <strain evidence="9">LUCI</strain>
    </source>
</reference>
<dbReference type="UniPathway" id="UPA00219"/>
<keyword evidence="10" id="KW-1185">Reference proteome</keyword>
<gene>
    <name evidence="9" type="ORF">LUCI_1336</name>
</gene>
<keyword evidence="5 6" id="KW-0961">Cell wall biogenesis/degradation</keyword>
<evidence type="ECO:0000256" key="1">
    <source>
        <dbReference type="ARBA" id="ARBA00004752"/>
    </source>
</evidence>
<dbReference type="Pfam" id="PF03734">
    <property type="entry name" value="YkuD"/>
    <property type="match status" value="1"/>
</dbReference>
<dbReference type="GO" id="GO:0016740">
    <property type="term" value="F:transferase activity"/>
    <property type="evidence" value="ECO:0007669"/>
    <property type="project" value="UniProtKB-KW"/>
</dbReference>
<evidence type="ECO:0000259" key="8">
    <source>
        <dbReference type="PROSITE" id="PS52029"/>
    </source>
</evidence>
<keyword evidence="7" id="KW-0472">Membrane</keyword>
<dbReference type="OrthoDB" id="186490at2"/>
<feature type="domain" description="L,D-TPase catalytic" evidence="8">
    <location>
        <begin position="48"/>
        <end position="197"/>
    </location>
</feature>
<evidence type="ECO:0000256" key="6">
    <source>
        <dbReference type="PROSITE-ProRule" id="PRU01373"/>
    </source>
</evidence>
<sequence>MKWASLGWILLGIILAVAIWRGFPPFQIRSNQFPGILSSSITPDPQHVKIEIFKAERKLILYQNEKPVGIFKIALGFSPIGDKEREGDGKTPEGDYAICYVNDKTPYLYFYGLNYPQGKDIKRGFKQGRISQRQYQELIDNNKNNGIPLWNTALGGEVGIHGGGNLWDWTKGCIALSDTDILILKKYLMIGTPVHIFP</sequence>
<dbReference type="SUPFAM" id="SSF141523">
    <property type="entry name" value="L,D-transpeptidase catalytic domain-like"/>
    <property type="match status" value="1"/>
</dbReference>
<keyword evidence="7" id="KW-1133">Transmembrane helix</keyword>
<dbReference type="PANTHER" id="PTHR36699:SF1">
    <property type="entry name" value="L,D-TRANSPEPTIDASE YAFK-RELATED"/>
    <property type="match status" value="1"/>
</dbReference>
<dbReference type="PANTHER" id="PTHR36699">
    <property type="entry name" value="LD-TRANSPEPTIDASE"/>
    <property type="match status" value="1"/>
</dbReference>
<feature type="active site" description="Nucleophile" evidence="6">
    <location>
        <position position="173"/>
    </location>
</feature>
<dbReference type="EMBL" id="UPPP01000061">
    <property type="protein sequence ID" value="VBB06121.1"/>
    <property type="molecule type" value="Genomic_DNA"/>
</dbReference>
<dbReference type="Proteomes" id="UP000277811">
    <property type="component" value="Unassembled WGS sequence"/>
</dbReference>
<dbReference type="GO" id="GO:0009252">
    <property type="term" value="P:peptidoglycan biosynthetic process"/>
    <property type="evidence" value="ECO:0007669"/>
    <property type="project" value="UniProtKB-UniPathway"/>
</dbReference>
<keyword evidence="7" id="KW-0812">Transmembrane</keyword>
<dbReference type="RefSeq" id="WP_122627076.1">
    <property type="nucleotide sequence ID" value="NZ_UPPP01000061.1"/>
</dbReference>
<accession>A0A498R3X6</accession>
<dbReference type="InterPro" id="IPR005490">
    <property type="entry name" value="LD_TPept_cat_dom"/>
</dbReference>
<comment type="pathway">
    <text evidence="1 6">Cell wall biogenesis; peptidoglycan biosynthesis.</text>
</comment>
<proteinExistence type="predicted"/>
<keyword evidence="2" id="KW-0808">Transferase</keyword>
<evidence type="ECO:0000256" key="4">
    <source>
        <dbReference type="ARBA" id="ARBA00022984"/>
    </source>
</evidence>
<evidence type="ECO:0000256" key="7">
    <source>
        <dbReference type="SAM" id="Phobius"/>
    </source>
</evidence>
<organism evidence="9 10">
    <name type="scientific">Lucifera butyrica</name>
    <dbReference type="NCBI Taxonomy" id="1351585"/>
    <lineage>
        <taxon>Bacteria</taxon>
        <taxon>Bacillati</taxon>
        <taxon>Bacillota</taxon>
        <taxon>Negativicutes</taxon>
        <taxon>Veillonellales</taxon>
        <taxon>Veillonellaceae</taxon>
        <taxon>Lucifera</taxon>
    </lineage>
</organism>
<feature type="active site" description="Proton donor/acceptor" evidence="6">
    <location>
        <position position="161"/>
    </location>
</feature>
<dbReference type="CDD" id="cd16913">
    <property type="entry name" value="YkuD_like"/>
    <property type="match status" value="1"/>
</dbReference>
<evidence type="ECO:0000313" key="9">
    <source>
        <dbReference type="EMBL" id="VBB06121.1"/>
    </source>
</evidence>
<dbReference type="PROSITE" id="PS52029">
    <property type="entry name" value="LD_TPASE"/>
    <property type="match status" value="1"/>
</dbReference>
<dbReference type="GO" id="GO:0008360">
    <property type="term" value="P:regulation of cell shape"/>
    <property type="evidence" value="ECO:0007669"/>
    <property type="project" value="UniProtKB-UniRule"/>
</dbReference>
<evidence type="ECO:0000256" key="3">
    <source>
        <dbReference type="ARBA" id="ARBA00022960"/>
    </source>
</evidence>
<keyword evidence="3 6" id="KW-0133">Cell shape</keyword>
<keyword evidence="4 6" id="KW-0573">Peptidoglycan synthesis</keyword>
<name>A0A498R3X6_9FIRM</name>